<dbReference type="OrthoDB" id="10043024at2759"/>
<evidence type="ECO:0000256" key="2">
    <source>
        <dbReference type="ARBA" id="ARBA00022617"/>
    </source>
</evidence>
<reference evidence="9" key="1">
    <citation type="submission" date="2025-08" db="UniProtKB">
        <authorList>
            <consortium name="RefSeq"/>
        </authorList>
    </citation>
    <scope>IDENTIFICATION</scope>
    <source>
        <strain evidence="9">Airmid</strain>
    </source>
</reference>
<dbReference type="InterPro" id="IPR050705">
    <property type="entry name" value="Cytochrome_P450_3A"/>
</dbReference>
<keyword evidence="7" id="KW-0812">Transmembrane</keyword>
<organism evidence="8 9">
    <name type="scientific">Dermatophagoides pteronyssinus</name>
    <name type="common">European house dust mite</name>
    <dbReference type="NCBI Taxonomy" id="6956"/>
    <lineage>
        <taxon>Eukaryota</taxon>
        <taxon>Metazoa</taxon>
        <taxon>Ecdysozoa</taxon>
        <taxon>Arthropoda</taxon>
        <taxon>Chelicerata</taxon>
        <taxon>Arachnida</taxon>
        <taxon>Acari</taxon>
        <taxon>Acariformes</taxon>
        <taxon>Sarcoptiformes</taxon>
        <taxon>Astigmata</taxon>
        <taxon>Psoroptidia</taxon>
        <taxon>Analgoidea</taxon>
        <taxon>Pyroglyphidae</taxon>
        <taxon>Dermatophagoidinae</taxon>
        <taxon>Dermatophagoides</taxon>
    </lineage>
</organism>
<dbReference type="GO" id="GO:0016705">
    <property type="term" value="F:oxidoreductase activity, acting on paired donors, with incorporation or reduction of molecular oxygen"/>
    <property type="evidence" value="ECO:0007669"/>
    <property type="project" value="InterPro"/>
</dbReference>
<dbReference type="Pfam" id="PF00067">
    <property type="entry name" value="p450"/>
    <property type="match status" value="1"/>
</dbReference>
<dbReference type="OMA" id="VLTIMIR"/>
<dbReference type="GO" id="GO:0020037">
    <property type="term" value="F:heme binding"/>
    <property type="evidence" value="ECO:0007669"/>
    <property type="project" value="InterPro"/>
</dbReference>
<evidence type="ECO:0000256" key="1">
    <source>
        <dbReference type="ARBA" id="ARBA00010617"/>
    </source>
</evidence>
<gene>
    <name evidence="9" type="primary">LOC113789120</name>
</gene>
<dbReference type="KEGG" id="dpte:113789120"/>
<comment type="similarity">
    <text evidence="1">Belongs to the cytochrome P450 family.</text>
</comment>
<sequence>MIEKQKMSAISLLVHYFYYLIGFSAIIIPLLIWIYIEYREYQVKQQCKRQNLPYVRIPAWNFAVLFGYGRRFDLFTTKAFNEHGKIFGFNMWNRMTISIADPELVQIVCNREFTKFPNRRNMVTHDPIWDNFLFVLNDEDWKRLRWTKKILCSKTKLDFYVNFDTLVPKDIIMKVEKR</sequence>
<dbReference type="AlphaFoldDB" id="A0A6P6XR99"/>
<evidence type="ECO:0000256" key="5">
    <source>
        <dbReference type="ARBA" id="ARBA00023004"/>
    </source>
</evidence>
<evidence type="ECO:0000313" key="8">
    <source>
        <dbReference type="Proteomes" id="UP000515146"/>
    </source>
</evidence>
<dbReference type="PANTHER" id="PTHR24302">
    <property type="entry name" value="CYTOCHROME P450 FAMILY 3"/>
    <property type="match status" value="1"/>
</dbReference>
<dbReference type="GO" id="GO:0005506">
    <property type="term" value="F:iron ion binding"/>
    <property type="evidence" value="ECO:0007669"/>
    <property type="project" value="InterPro"/>
</dbReference>
<evidence type="ECO:0000256" key="3">
    <source>
        <dbReference type="ARBA" id="ARBA00022723"/>
    </source>
</evidence>
<protein>
    <submittedName>
        <fullName evidence="9">Cytochrome P450 3A56-like</fullName>
    </submittedName>
</protein>
<feature type="transmembrane region" description="Helical" evidence="7">
    <location>
        <begin position="16"/>
        <end position="36"/>
    </location>
</feature>
<keyword evidence="3" id="KW-0479">Metal-binding</keyword>
<keyword evidence="2" id="KW-0349">Heme</keyword>
<dbReference type="Gene3D" id="1.10.630.10">
    <property type="entry name" value="Cytochrome P450"/>
    <property type="match status" value="1"/>
</dbReference>
<name>A0A6P6XR99_DERPT</name>
<accession>A0A6P6XR99</accession>
<dbReference type="InterPro" id="IPR001128">
    <property type="entry name" value="Cyt_P450"/>
</dbReference>
<dbReference type="GO" id="GO:0008395">
    <property type="term" value="F:steroid hydroxylase activity"/>
    <property type="evidence" value="ECO:0007669"/>
    <property type="project" value="TreeGrafter"/>
</dbReference>
<dbReference type="SUPFAM" id="SSF48264">
    <property type="entry name" value="Cytochrome P450"/>
    <property type="match status" value="1"/>
</dbReference>
<keyword evidence="6" id="KW-0503">Monooxygenase</keyword>
<keyword evidence="7" id="KW-0472">Membrane</keyword>
<dbReference type="RefSeq" id="XP_027194414.1">
    <property type="nucleotide sequence ID" value="XM_027338613.1"/>
</dbReference>
<evidence type="ECO:0000256" key="7">
    <source>
        <dbReference type="SAM" id="Phobius"/>
    </source>
</evidence>
<evidence type="ECO:0000256" key="6">
    <source>
        <dbReference type="ARBA" id="ARBA00023033"/>
    </source>
</evidence>
<dbReference type="InParanoid" id="A0A6P6XR99"/>
<proteinExistence type="inferred from homology"/>
<keyword evidence="7" id="KW-1133">Transmembrane helix</keyword>
<dbReference type="Proteomes" id="UP000515146">
    <property type="component" value="Unplaced"/>
</dbReference>
<dbReference type="InterPro" id="IPR036396">
    <property type="entry name" value="Cyt_P450_sf"/>
</dbReference>
<dbReference type="PANTHER" id="PTHR24302:SF15">
    <property type="entry name" value="FATTY-ACID PEROXYGENASE"/>
    <property type="match status" value="1"/>
</dbReference>
<keyword evidence="8" id="KW-1185">Reference proteome</keyword>
<keyword evidence="5" id="KW-0408">Iron</keyword>
<keyword evidence="4" id="KW-0560">Oxidoreductase</keyword>
<evidence type="ECO:0000256" key="4">
    <source>
        <dbReference type="ARBA" id="ARBA00023002"/>
    </source>
</evidence>
<evidence type="ECO:0000313" key="9">
    <source>
        <dbReference type="RefSeq" id="XP_027194414.1"/>
    </source>
</evidence>